<feature type="signal peptide" evidence="5">
    <location>
        <begin position="1"/>
        <end position="21"/>
    </location>
</feature>
<keyword evidence="3" id="KW-0378">Hydrolase</keyword>
<dbReference type="PROSITE" id="PS51257">
    <property type="entry name" value="PROKAR_LIPOPROTEIN"/>
    <property type="match status" value="1"/>
</dbReference>
<feature type="domain" description="N-acetylmuramoyl-L-alanine amidase" evidence="6">
    <location>
        <begin position="34"/>
        <end position="169"/>
    </location>
</feature>
<evidence type="ECO:0000256" key="3">
    <source>
        <dbReference type="ARBA" id="ARBA00022801"/>
    </source>
</evidence>
<keyword evidence="4" id="KW-0961">Cell wall biogenesis/degradation</keyword>
<evidence type="ECO:0000256" key="2">
    <source>
        <dbReference type="ARBA" id="ARBA00011901"/>
    </source>
</evidence>
<dbReference type="PANTHER" id="PTHR30417:SF1">
    <property type="entry name" value="N-ACETYLMURAMOYL-L-ALANINE AMIDASE AMID"/>
    <property type="match status" value="1"/>
</dbReference>
<dbReference type="GO" id="GO:0009254">
    <property type="term" value="P:peptidoglycan turnover"/>
    <property type="evidence" value="ECO:0007669"/>
    <property type="project" value="TreeGrafter"/>
</dbReference>
<dbReference type="SMART" id="SM00701">
    <property type="entry name" value="PGRP"/>
    <property type="match status" value="1"/>
</dbReference>
<dbReference type="Pfam" id="PF01510">
    <property type="entry name" value="Amidase_2"/>
    <property type="match status" value="1"/>
</dbReference>
<keyword evidence="9" id="KW-1185">Reference proteome</keyword>
<comment type="caution">
    <text evidence="8">The sequence shown here is derived from an EMBL/GenBank/DDBJ whole genome shotgun (WGS) entry which is preliminary data.</text>
</comment>
<organism evidence="8 9">
    <name type="scientific">Marilutibacter aestuarii</name>
    <dbReference type="NCBI Taxonomy" id="1706195"/>
    <lineage>
        <taxon>Bacteria</taxon>
        <taxon>Pseudomonadati</taxon>
        <taxon>Pseudomonadota</taxon>
        <taxon>Gammaproteobacteria</taxon>
        <taxon>Lysobacterales</taxon>
        <taxon>Lysobacteraceae</taxon>
        <taxon>Marilutibacter</taxon>
    </lineage>
</organism>
<evidence type="ECO:0000256" key="4">
    <source>
        <dbReference type="ARBA" id="ARBA00023316"/>
    </source>
</evidence>
<dbReference type="GO" id="GO:0071555">
    <property type="term" value="P:cell wall organization"/>
    <property type="evidence" value="ECO:0007669"/>
    <property type="project" value="UniProtKB-KW"/>
</dbReference>
<evidence type="ECO:0000256" key="1">
    <source>
        <dbReference type="ARBA" id="ARBA00001561"/>
    </source>
</evidence>
<evidence type="ECO:0000313" key="9">
    <source>
        <dbReference type="Proteomes" id="UP000318212"/>
    </source>
</evidence>
<comment type="catalytic activity">
    <reaction evidence="1">
        <text>Hydrolyzes the link between N-acetylmuramoyl residues and L-amino acid residues in certain cell-wall glycopeptides.</text>
        <dbReference type="EC" id="3.5.1.28"/>
    </reaction>
</comment>
<evidence type="ECO:0000256" key="5">
    <source>
        <dbReference type="SAM" id="SignalP"/>
    </source>
</evidence>
<dbReference type="EMBL" id="VICE01000023">
    <property type="protein sequence ID" value="TQD50971.1"/>
    <property type="molecule type" value="Genomic_DNA"/>
</dbReference>
<dbReference type="EC" id="3.5.1.28" evidence="2"/>
<dbReference type="InterPro" id="IPR002502">
    <property type="entry name" value="Amidase_domain"/>
</dbReference>
<dbReference type="PANTHER" id="PTHR30417">
    <property type="entry name" value="N-ACETYLMURAMOYL-L-ALANINE AMIDASE AMID"/>
    <property type="match status" value="1"/>
</dbReference>
<name>A0A508AR53_9GAMM</name>
<dbReference type="RefSeq" id="WP_141517297.1">
    <property type="nucleotide sequence ID" value="NZ_VICE01000023.1"/>
</dbReference>
<accession>A0A508AR53</accession>
<dbReference type="Gene3D" id="3.40.80.10">
    <property type="entry name" value="Peptidoglycan recognition protein-like"/>
    <property type="match status" value="1"/>
</dbReference>
<dbReference type="AlphaFoldDB" id="A0A508AR53"/>
<keyword evidence="5" id="KW-0732">Signal</keyword>
<gene>
    <name evidence="8" type="ORF">FKV25_02940</name>
</gene>
<reference evidence="8 9" key="1">
    <citation type="submission" date="2019-06" db="EMBL/GenBank/DDBJ databases">
        <title>Lysobacter alkalisoli sp. nov. isolated from saline soil.</title>
        <authorList>
            <person name="Sun J.-Q."/>
            <person name="Xu L."/>
        </authorList>
    </citation>
    <scope>NUCLEOTIDE SEQUENCE [LARGE SCALE GENOMIC DNA]</scope>
    <source>
        <strain evidence="8 9">JCM 31130</strain>
    </source>
</reference>
<dbReference type="CDD" id="cd06583">
    <property type="entry name" value="PGRP"/>
    <property type="match status" value="1"/>
</dbReference>
<dbReference type="GO" id="GO:0009253">
    <property type="term" value="P:peptidoglycan catabolic process"/>
    <property type="evidence" value="ECO:0007669"/>
    <property type="project" value="InterPro"/>
</dbReference>
<dbReference type="GO" id="GO:0008270">
    <property type="term" value="F:zinc ion binding"/>
    <property type="evidence" value="ECO:0007669"/>
    <property type="project" value="InterPro"/>
</dbReference>
<evidence type="ECO:0000313" key="8">
    <source>
        <dbReference type="EMBL" id="TQD50971.1"/>
    </source>
</evidence>
<dbReference type="InterPro" id="IPR006619">
    <property type="entry name" value="PGRP_domain_met/bac"/>
</dbReference>
<feature type="chain" id="PRO_5021280175" description="N-acetylmuramoyl-L-alanine amidase" evidence="5">
    <location>
        <begin position="22"/>
        <end position="262"/>
    </location>
</feature>
<dbReference type="GO" id="GO:0008745">
    <property type="term" value="F:N-acetylmuramoyl-L-alanine amidase activity"/>
    <property type="evidence" value="ECO:0007669"/>
    <property type="project" value="UniProtKB-EC"/>
</dbReference>
<dbReference type="SMART" id="SM00644">
    <property type="entry name" value="Ami_2"/>
    <property type="match status" value="1"/>
</dbReference>
<proteinExistence type="predicted"/>
<protein>
    <recommendedName>
        <fullName evidence="2">N-acetylmuramoyl-L-alanine amidase</fullName>
        <ecNumber evidence="2">3.5.1.28</ecNumber>
    </recommendedName>
</protein>
<sequence>MFRPVPRRGLLAAVVASVVLAACASTPPRNPLAEWRGSPNHDVRRARLVVLHHTDMESAEAALHTLQTGNSGGPVSAHYLVGRDGRLYQLVPEELRAWHAGAGRWQGQGDLNSASIGIEIDNDGQSPFPDAQVQALLRLLEDIVARTGIPRAQVIGHADLAPSRKRDPSALFPWARLAEAGFGLWPRPAPAPAPDDFDPWRALRLVGYDLADPEAARCAFQRRFRAHECRLDEDGNASWGEWLPGDLDILHDLERQRLEGGG</sequence>
<evidence type="ECO:0000259" key="7">
    <source>
        <dbReference type="SMART" id="SM00701"/>
    </source>
</evidence>
<dbReference type="SUPFAM" id="SSF55846">
    <property type="entry name" value="N-acetylmuramoyl-L-alanine amidase-like"/>
    <property type="match status" value="1"/>
</dbReference>
<dbReference type="InterPro" id="IPR036505">
    <property type="entry name" value="Amidase/PGRP_sf"/>
</dbReference>
<dbReference type="Proteomes" id="UP000318212">
    <property type="component" value="Unassembled WGS sequence"/>
</dbReference>
<feature type="domain" description="Peptidoglycan recognition protein family" evidence="7">
    <location>
        <begin position="27"/>
        <end position="161"/>
    </location>
</feature>
<evidence type="ECO:0000259" key="6">
    <source>
        <dbReference type="SMART" id="SM00644"/>
    </source>
</evidence>
<dbReference type="GO" id="GO:0019867">
    <property type="term" value="C:outer membrane"/>
    <property type="evidence" value="ECO:0007669"/>
    <property type="project" value="TreeGrafter"/>
</dbReference>
<dbReference type="OrthoDB" id="9794842at2"/>
<dbReference type="InterPro" id="IPR051206">
    <property type="entry name" value="NAMLAA_amidase_2"/>
</dbReference>